<dbReference type="InterPro" id="IPR052343">
    <property type="entry name" value="Retrotransposon-Effector_Assoc"/>
</dbReference>
<gene>
    <name evidence="1" type="ORF">LIER_19394</name>
</gene>
<dbReference type="EMBL" id="BAABME010004791">
    <property type="protein sequence ID" value="GAA0163560.1"/>
    <property type="molecule type" value="Genomic_DNA"/>
</dbReference>
<evidence type="ECO:0008006" key="3">
    <source>
        <dbReference type="Google" id="ProtNLM"/>
    </source>
</evidence>
<evidence type="ECO:0000313" key="1">
    <source>
        <dbReference type="EMBL" id="GAA0163560.1"/>
    </source>
</evidence>
<reference evidence="1 2" key="1">
    <citation type="submission" date="2024-01" db="EMBL/GenBank/DDBJ databases">
        <title>The complete chloroplast genome sequence of Lithospermum erythrorhizon: insights into the phylogenetic relationship among Boraginaceae species and the maternal lineages of purple gromwells.</title>
        <authorList>
            <person name="Okada T."/>
            <person name="Watanabe K."/>
        </authorList>
    </citation>
    <scope>NUCLEOTIDE SEQUENCE [LARGE SCALE GENOMIC DNA]</scope>
</reference>
<organism evidence="1 2">
    <name type="scientific">Lithospermum erythrorhizon</name>
    <name type="common">Purple gromwell</name>
    <name type="synonym">Lithospermum officinale var. erythrorhizon</name>
    <dbReference type="NCBI Taxonomy" id="34254"/>
    <lineage>
        <taxon>Eukaryota</taxon>
        <taxon>Viridiplantae</taxon>
        <taxon>Streptophyta</taxon>
        <taxon>Embryophyta</taxon>
        <taxon>Tracheophyta</taxon>
        <taxon>Spermatophyta</taxon>
        <taxon>Magnoliopsida</taxon>
        <taxon>eudicotyledons</taxon>
        <taxon>Gunneridae</taxon>
        <taxon>Pentapetalae</taxon>
        <taxon>asterids</taxon>
        <taxon>lamiids</taxon>
        <taxon>Boraginales</taxon>
        <taxon>Boraginaceae</taxon>
        <taxon>Boraginoideae</taxon>
        <taxon>Lithospermeae</taxon>
        <taxon>Lithospermum</taxon>
    </lineage>
</organism>
<evidence type="ECO:0000313" key="2">
    <source>
        <dbReference type="Proteomes" id="UP001454036"/>
    </source>
</evidence>
<accession>A0AAV3QJ36</accession>
<keyword evidence="2" id="KW-1185">Reference proteome</keyword>
<dbReference type="PANTHER" id="PTHR46890">
    <property type="entry name" value="NON-LTR RETROLELEMENT REVERSE TRANSCRIPTASE-LIKE PROTEIN-RELATED"/>
    <property type="match status" value="1"/>
</dbReference>
<dbReference type="Proteomes" id="UP001454036">
    <property type="component" value="Unassembled WGS sequence"/>
</dbReference>
<proteinExistence type="predicted"/>
<dbReference type="PANTHER" id="PTHR46890:SF1">
    <property type="entry name" value="REVERSE TRANSCRIPTASE DOMAIN-CONTAINING PROTEIN"/>
    <property type="match status" value="1"/>
</dbReference>
<protein>
    <recommendedName>
        <fullName evidence="3">Reverse transcriptase</fullName>
    </recommendedName>
</protein>
<dbReference type="AlphaFoldDB" id="A0AAV3QJ36"/>
<name>A0AAV3QJ36_LITER</name>
<sequence>MDDFNESIRRLAILEHPFNGSLFTWCRNWDERSLLRRLDRAWNVEFKGNGLSMLSSKLKNVKVKLRGLNKKEFNNISCKVMEIQRELEYVQTKVFNGDLSLDLLKHIVTWLEEGDASTPFFHSRHKQEVKEEAVDFYKELFTAPRKDYVNYEEKLGEIIRKKLGANDDEVVEVVRTFFATSQMSKSQNSTTLVLIPKNECPQSINEFRSISCCNTIYKCITSIIVVRMKPVLDRIVGKQQTTFIPGRRISLRG</sequence>
<comment type="caution">
    <text evidence="1">The sequence shown here is derived from an EMBL/GenBank/DDBJ whole genome shotgun (WGS) entry which is preliminary data.</text>
</comment>